<dbReference type="OrthoDB" id="7064119at2"/>
<name>A0A4R3MQM0_9FIRM</name>
<dbReference type="Gene3D" id="3.40.50.450">
    <property type="match status" value="1"/>
</dbReference>
<organism evidence="1 2">
    <name type="scientific">Natranaerovirga pectinivora</name>
    <dbReference type="NCBI Taxonomy" id="682400"/>
    <lineage>
        <taxon>Bacteria</taxon>
        <taxon>Bacillati</taxon>
        <taxon>Bacillota</taxon>
        <taxon>Clostridia</taxon>
        <taxon>Lachnospirales</taxon>
        <taxon>Natranaerovirgaceae</taxon>
        <taxon>Natranaerovirga</taxon>
    </lineage>
</organism>
<protein>
    <recommendedName>
        <fullName evidence="3">Nucleoside 2-deoxyribosyltransferase-like protein</fullName>
    </recommendedName>
</protein>
<evidence type="ECO:0000313" key="1">
    <source>
        <dbReference type="EMBL" id="TCT17192.1"/>
    </source>
</evidence>
<proteinExistence type="predicted"/>
<dbReference type="SUPFAM" id="SSF52309">
    <property type="entry name" value="N-(deoxy)ribosyltransferase-like"/>
    <property type="match status" value="1"/>
</dbReference>
<gene>
    <name evidence="1" type="ORF">EDC18_101490</name>
</gene>
<keyword evidence="2" id="KW-1185">Reference proteome</keyword>
<reference evidence="1 2" key="1">
    <citation type="submission" date="2019-03" db="EMBL/GenBank/DDBJ databases">
        <title>Genomic Encyclopedia of Type Strains, Phase IV (KMG-IV): sequencing the most valuable type-strain genomes for metagenomic binning, comparative biology and taxonomic classification.</title>
        <authorList>
            <person name="Goeker M."/>
        </authorList>
    </citation>
    <scope>NUCLEOTIDE SEQUENCE [LARGE SCALE GENOMIC DNA]</scope>
    <source>
        <strain evidence="1 2">DSM 24629</strain>
    </source>
</reference>
<dbReference type="EMBL" id="SMAL01000001">
    <property type="protein sequence ID" value="TCT17192.1"/>
    <property type="molecule type" value="Genomic_DNA"/>
</dbReference>
<evidence type="ECO:0000313" key="2">
    <source>
        <dbReference type="Proteomes" id="UP000294902"/>
    </source>
</evidence>
<dbReference type="RefSeq" id="WP_132249875.1">
    <property type="nucleotide sequence ID" value="NZ_SMAL01000001.1"/>
</dbReference>
<sequence length="139" mass="15799">MKAYIAIKYHINLENKELIEEISNALEVNKIKSCCIIRDKEEWGRKTFSVEELMSISFKEIEISDFIVVDLSEKGVGLGIEAGYAYAKGIPIITIAKEGKDISNTLKGISKKIYTYEESSDLVNYFKRLKETSIIHNSI</sequence>
<dbReference type="Proteomes" id="UP000294902">
    <property type="component" value="Unassembled WGS sequence"/>
</dbReference>
<accession>A0A4R3MQM0</accession>
<dbReference type="AlphaFoldDB" id="A0A4R3MQM0"/>
<evidence type="ECO:0008006" key="3">
    <source>
        <dbReference type="Google" id="ProtNLM"/>
    </source>
</evidence>
<comment type="caution">
    <text evidence="1">The sequence shown here is derived from an EMBL/GenBank/DDBJ whole genome shotgun (WGS) entry which is preliminary data.</text>
</comment>